<dbReference type="AlphaFoldDB" id="A0A8J4V6L1"/>
<name>A0A8J4V6L1_9ROSI</name>
<proteinExistence type="predicted"/>
<gene>
    <name evidence="1" type="ORF">CMV_030235</name>
</gene>
<evidence type="ECO:0000313" key="2">
    <source>
        <dbReference type="Proteomes" id="UP000737018"/>
    </source>
</evidence>
<organism evidence="1 2">
    <name type="scientific">Castanea mollissima</name>
    <name type="common">Chinese chestnut</name>
    <dbReference type="NCBI Taxonomy" id="60419"/>
    <lineage>
        <taxon>Eukaryota</taxon>
        <taxon>Viridiplantae</taxon>
        <taxon>Streptophyta</taxon>
        <taxon>Embryophyta</taxon>
        <taxon>Tracheophyta</taxon>
        <taxon>Spermatophyta</taxon>
        <taxon>Magnoliopsida</taxon>
        <taxon>eudicotyledons</taxon>
        <taxon>Gunneridae</taxon>
        <taxon>Pentapetalae</taxon>
        <taxon>rosids</taxon>
        <taxon>fabids</taxon>
        <taxon>Fagales</taxon>
        <taxon>Fagaceae</taxon>
        <taxon>Castanea</taxon>
    </lineage>
</organism>
<protein>
    <submittedName>
        <fullName evidence="1">Uncharacterized protein</fullName>
    </submittedName>
</protein>
<comment type="caution">
    <text evidence="1">The sequence shown here is derived from an EMBL/GenBank/DDBJ whole genome shotgun (WGS) entry which is preliminary data.</text>
</comment>
<sequence length="113" mass="12793">MVPSGKDGMEIAQLLEVLDLQGTELNKLADKISELGSLRQWHLKVSFYGTDNRREYVKLPSELLSHEIASLLELETPSIMMCTWEIRGGLRFLSEFGVSYFIGLRLCAVRECA</sequence>
<evidence type="ECO:0000313" key="1">
    <source>
        <dbReference type="EMBL" id="KAF3943180.1"/>
    </source>
</evidence>
<keyword evidence="2" id="KW-1185">Reference proteome</keyword>
<accession>A0A8J4V6L1</accession>
<dbReference type="EMBL" id="JRKL02013054">
    <property type="protein sequence ID" value="KAF3943180.1"/>
    <property type="molecule type" value="Genomic_DNA"/>
</dbReference>
<dbReference type="Proteomes" id="UP000737018">
    <property type="component" value="Unassembled WGS sequence"/>
</dbReference>
<dbReference type="OrthoDB" id="1938824at2759"/>
<reference evidence="1" key="1">
    <citation type="submission" date="2020-03" db="EMBL/GenBank/DDBJ databases">
        <title>Castanea mollissima Vanexum genome sequencing.</title>
        <authorList>
            <person name="Staton M."/>
        </authorList>
    </citation>
    <scope>NUCLEOTIDE SEQUENCE</scope>
    <source>
        <tissue evidence="1">Leaf</tissue>
    </source>
</reference>